<evidence type="ECO:0000256" key="1">
    <source>
        <dbReference type="ARBA" id="ARBA00007613"/>
    </source>
</evidence>
<accession>A0A4R6YL10</accession>
<reference evidence="4 5" key="1">
    <citation type="submission" date="2019-03" db="EMBL/GenBank/DDBJ databases">
        <title>Genomic Encyclopedia of Type Strains, Phase IV (KMG-IV): sequencing the most valuable type-strain genomes for metagenomic binning, comparative biology and taxonomic classification.</title>
        <authorList>
            <person name="Goeker M."/>
        </authorList>
    </citation>
    <scope>NUCLEOTIDE SEQUENCE [LARGE SCALE GENOMIC DNA]</scope>
    <source>
        <strain evidence="4 5">DSM 21667</strain>
    </source>
</reference>
<sequence length="439" mass="47166">MSVRTRARPRVLWLAVSASACLSVAVAAAPTESVSPFAAAPPEAVTQAPPALTQALREVWARNPAVQAAEAKAAAAEARSQAAARPLYNPEIEVAAERADVNTRSVGLSQTIDWSGKRRARVGVGTAEWRAAEAERDQIRQDIGLQWLSGCAAYQVATEQVSLGNERVRILGQFASLAQRRFTAGDIPSLERDLAELALQEARAQQAELLADQAQARRTLAAVGGDATALPELPRALPPEAQVPVAISLIDALPALRQVRAESEAAQARITVAERERRADPTVSVSTGRVTDGPLRDNLLGVTLRIPLFVRNSYRAEVTAARADADQAEAAVRDRQLRATAEANEAGAAYNAMRDAWLQWEASRASRVADRAALLQRLWEAGELSTADYLVQLKQSIDTELTATGLRARVWQAWADWLAATGHLAPWLGAALTSPTDKE</sequence>
<dbReference type="PANTHER" id="PTHR30203:SF24">
    <property type="entry name" value="BLR4935 PROTEIN"/>
    <property type="match status" value="1"/>
</dbReference>
<dbReference type="Pfam" id="PF02321">
    <property type="entry name" value="OEP"/>
    <property type="match status" value="1"/>
</dbReference>
<gene>
    <name evidence="4" type="ORF">DFR29_12415</name>
</gene>
<dbReference type="Gene3D" id="1.20.1600.10">
    <property type="entry name" value="Outer membrane efflux proteins (OEP)"/>
    <property type="match status" value="1"/>
</dbReference>
<comment type="caution">
    <text evidence="4">The sequence shown here is derived from an EMBL/GenBank/DDBJ whole genome shotgun (WGS) entry which is preliminary data.</text>
</comment>
<organism evidence="4 5">
    <name type="scientific">Tahibacter aquaticus</name>
    <dbReference type="NCBI Taxonomy" id="520092"/>
    <lineage>
        <taxon>Bacteria</taxon>
        <taxon>Pseudomonadati</taxon>
        <taxon>Pseudomonadota</taxon>
        <taxon>Gammaproteobacteria</taxon>
        <taxon>Lysobacterales</taxon>
        <taxon>Rhodanobacteraceae</taxon>
        <taxon>Tahibacter</taxon>
    </lineage>
</organism>
<dbReference type="Proteomes" id="UP000295293">
    <property type="component" value="Unassembled WGS sequence"/>
</dbReference>
<keyword evidence="3" id="KW-0732">Signal</keyword>
<protein>
    <submittedName>
        <fullName evidence="4">Cobalt-zinc-cadmium efflux system outer membrane protein</fullName>
    </submittedName>
</protein>
<feature type="chain" id="PRO_5020872555" evidence="3">
    <location>
        <begin position="29"/>
        <end position="439"/>
    </location>
</feature>
<dbReference type="GO" id="GO:0015562">
    <property type="term" value="F:efflux transmembrane transporter activity"/>
    <property type="evidence" value="ECO:0007669"/>
    <property type="project" value="InterPro"/>
</dbReference>
<dbReference type="InterPro" id="IPR003423">
    <property type="entry name" value="OMP_efflux"/>
</dbReference>
<dbReference type="EMBL" id="SNZH01000024">
    <property type="protein sequence ID" value="TDR37718.1"/>
    <property type="molecule type" value="Genomic_DNA"/>
</dbReference>
<name>A0A4R6YL10_9GAMM</name>
<evidence type="ECO:0000313" key="5">
    <source>
        <dbReference type="Proteomes" id="UP000295293"/>
    </source>
</evidence>
<dbReference type="PANTHER" id="PTHR30203">
    <property type="entry name" value="OUTER MEMBRANE CATION EFFLUX PROTEIN"/>
    <property type="match status" value="1"/>
</dbReference>
<dbReference type="OrthoDB" id="5801460at2"/>
<keyword evidence="5" id="KW-1185">Reference proteome</keyword>
<evidence type="ECO:0000256" key="3">
    <source>
        <dbReference type="SAM" id="SignalP"/>
    </source>
</evidence>
<comment type="similarity">
    <text evidence="1">Belongs to the outer membrane factor (OMF) (TC 1.B.17) family.</text>
</comment>
<proteinExistence type="inferred from homology"/>
<feature type="signal peptide" evidence="3">
    <location>
        <begin position="1"/>
        <end position="28"/>
    </location>
</feature>
<dbReference type="InterPro" id="IPR010131">
    <property type="entry name" value="MdtP/NodT-like"/>
</dbReference>
<dbReference type="AlphaFoldDB" id="A0A4R6YL10"/>
<evidence type="ECO:0000313" key="4">
    <source>
        <dbReference type="EMBL" id="TDR37718.1"/>
    </source>
</evidence>
<keyword evidence="2" id="KW-0175">Coiled coil</keyword>
<dbReference type="SUPFAM" id="SSF56954">
    <property type="entry name" value="Outer membrane efflux proteins (OEP)"/>
    <property type="match status" value="1"/>
</dbReference>
<dbReference type="PROSITE" id="PS51257">
    <property type="entry name" value="PROKAR_LIPOPROTEIN"/>
    <property type="match status" value="1"/>
</dbReference>
<feature type="coiled-coil region" evidence="2">
    <location>
        <begin position="187"/>
        <end position="219"/>
    </location>
</feature>
<evidence type="ECO:0000256" key="2">
    <source>
        <dbReference type="SAM" id="Coils"/>
    </source>
</evidence>